<dbReference type="InterPro" id="IPR053175">
    <property type="entry name" value="DHMBA_Reg_Transcription_Factor"/>
</dbReference>
<protein>
    <recommendedName>
        <fullName evidence="3">C6 transcription factor</fullName>
    </recommendedName>
</protein>
<organism evidence="1 2">
    <name type="scientific">Apiospora saccharicola</name>
    <dbReference type="NCBI Taxonomy" id="335842"/>
    <lineage>
        <taxon>Eukaryota</taxon>
        <taxon>Fungi</taxon>
        <taxon>Dikarya</taxon>
        <taxon>Ascomycota</taxon>
        <taxon>Pezizomycotina</taxon>
        <taxon>Sordariomycetes</taxon>
        <taxon>Xylariomycetidae</taxon>
        <taxon>Amphisphaeriales</taxon>
        <taxon>Apiosporaceae</taxon>
        <taxon>Apiospora</taxon>
    </lineage>
</organism>
<name>A0ABR1UPQ7_9PEZI</name>
<keyword evidence="2" id="KW-1185">Reference proteome</keyword>
<evidence type="ECO:0008006" key="3">
    <source>
        <dbReference type="Google" id="ProtNLM"/>
    </source>
</evidence>
<dbReference type="PANTHER" id="PTHR38791">
    <property type="entry name" value="ZN(II)2CYS6 TRANSCRIPTION FACTOR (EUROFUNG)-RELATED-RELATED"/>
    <property type="match status" value="1"/>
</dbReference>
<accession>A0ABR1UPQ7</accession>
<reference evidence="1 2" key="1">
    <citation type="submission" date="2023-01" db="EMBL/GenBank/DDBJ databases">
        <title>Analysis of 21 Apiospora genomes using comparative genomics revels a genus with tremendous synthesis potential of carbohydrate active enzymes and secondary metabolites.</title>
        <authorList>
            <person name="Sorensen T."/>
        </authorList>
    </citation>
    <scope>NUCLEOTIDE SEQUENCE [LARGE SCALE GENOMIC DNA]</scope>
    <source>
        <strain evidence="1 2">CBS 83171</strain>
    </source>
</reference>
<dbReference type="Proteomes" id="UP001446871">
    <property type="component" value="Unassembled WGS sequence"/>
</dbReference>
<proteinExistence type="predicted"/>
<dbReference type="EMBL" id="JAQQWM010000006">
    <property type="protein sequence ID" value="KAK8060899.1"/>
    <property type="molecule type" value="Genomic_DNA"/>
</dbReference>
<gene>
    <name evidence="1" type="ORF">PG996_010829</name>
</gene>
<comment type="caution">
    <text evidence="1">The sequence shown here is derived from an EMBL/GenBank/DDBJ whole genome shotgun (WGS) entry which is preliminary data.</text>
</comment>
<evidence type="ECO:0000313" key="2">
    <source>
        <dbReference type="Proteomes" id="UP001446871"/>
    </source>
</evidence>
<sequence length="453" mass="49180">MRLLLAALCPPPLPPAPEIRARAAFFSHYVFGFSRSHGVLAALYQGTAPHSPLSAAVDAAALLFLAKHYQVPGYNAQALSSPRQAQGLTRLATASYMVATNRLSSALRAASPILSDGYSRNNADNFHHPACGDDEILQAVLLLDLYEKLAVTGIRYDPAAATSPSSIDEGSWMSHIRGALSLLRASDLCHHLESPVKRRLAARLAMTMVISCGAAGVRVPRELAQLRAGLAVYFTMAAAPDPKFAVTGVVVGVVNLAADVGQGSLTPDQVRHRTQALDRQFIQMEQSLPPSWEHERIVINSSSEDLVVYGGHYDLYADHFVTQVRNVVRSMRLLLAKTVMGYGESADLAIETLCDDIAASVPQFTWAMARPENSIPFGPLQSLQCFTLLSPMYLAGQMTARLELREWIIATMEYMAESGGLHMAKLVAGVLRDEPETSYWHVYAILGSYAFAA</sequence>
<evidence type="ECO:0000313" key="1">
    <source>
        <dbReference type="EMBL" id="KAK8060899.1"/>
    </source>
</evidence>
<dbReference type="PANTHER" id="PTHR38791:SF11">
    <property type="entry name" value="ZN(II)2CYS6 TRANSCRIPTION FACTOR (EUROFUNG)"/>
    <property type="match status" value="1"/>
</dbReference>